<proteinExistence type="predicted"/>
<dbReference type="InterPro" id="IPR051531">
    <property type="entry name" value="N-acetyltransferase"/>
</dbReference>
<dbReference type="InterPro" id="IPR000182">
    <property type="entry name" value="GNAT_dom"/>
</dbReference>
<evidence type="ECO:0000259" key="1">
    <source>
        <dbReference type="PROSITE" id="PS51186"/>
    </source>
</evidence>
<dbReference type="RefSeq" id="WP_116621955.1">
    <property type="nucleotide sequence ID" value="NZ_QURN01000001.1"/>
</dbReference>
<gene>
    <name evidence="2" type="ORF">DY251_00885</name>
</gene>
<feature type="domain" description="N-acetyltransferase" evidence="1">
    <location>
        <begin position="7"/>
        <end position="170"/>
    </location>
</feature>
<dbReference type="SUPFAM" id="SSF55729">
    <property type="entry name" value="Acyl-CoA N-acyltransferases (Nat)"/>
    <property type="match status" value="1"/>
</dbReference>
<dbReference type="AlphaFoldDB" id="A0A371XJW3"/>
<dbReference type="EMBL" id="QURN01000001">
    <property type="protein sequence ID" value="RFC69334.1"/>
    <property type="molecule type" value="Genomic_DNA"/>
</dbReference>
<reference evidence="3" key="1">
    <citation type="submission" date="2018-08" db="EMBL/GenBank/DDBJ databases">
        <authorList>
            <person name="Im W.T."/>
        </authorList>
    </citation>
    <scope>NUCLEOTIDE SEQUENCE [LARGE SCALE GENOMIC DNA]</scope>
    <source>
        <strain evidence="3">LA-28</strain>
    </source>
</reference>
<dbReference type="Proteomes" id="UP000262379">
    <property type="component" value="Unassembled WGS sequence"/>
</dbReference>
<evidence type="ECO:0000313" key="3">
    <source>
        <dbReference type="Proteomes" id="UP000262379"/>
    </source>
</evidence>
<dbReference type="Gene3D" id="3.40.630.30">
    <property type="match status" value="1"/>
</dbReference>
<dbReference type="Pfam" id="PF13302">
    <property type="entry name" value="Acetyltransf_3"/>
    <property type="match status" value="1"/>
</dbReference>
<dbReference type="GO" id="GO:0016747">
    <property type="term" value="F:acyltransferase activity, transferring groups other than amino-acyl groups"/>
    <property type="evidence" value="ECO:0007669"/>
    <property type="project" value="InterPro"/>
</dbReference>
<organism evidence="2 3">
    <name type="scientific">Mesorhizobium denitrificans</name>
    <dbReference type="NCBI Taxonomy" id="2294114"/>
    <lineage>
        <taxon>Bacteria</taxon>
        <taxon>Pseudomonadati</taxon>
        <taxon>Pseudomonadota</taxon>
        <taxon>Alphaproteobacteria</taxon>
        <taxon>Hyphomicrobiales</taxon>
        <taxon>Phyllobacteriaceae</taxon>
        <taxon>Mesorhizobium</taxon>
    </lineage>
</organism>
<sequence>MIETERLLLRPHVLADFDALNALNSDPEAMRYIGTGQPTTPEDSWIRLLRNAGHWSLMGYGMFAVILRETGAYIGNTGLADFHRGLGDDFDAYPEAGWAFMPAFHGKGYAFEATDAAHSWLKEARAPERTVCIIDYENTPSLRLAGKLGYRRYGEAQYKGKTAVKLERHA</sequence>
<dbReference type="PANTHER" id="PTHR43792:SF16">
    <property type="entry name" value="N-ACETYLTRANSFERASE DOMAIN-CONTAINING PROTEIN"/>
    <property type="match status" value="1"/>
</dbReference>
<dbReference type="InterPro" id="IPR016181">
    <property type="entry name" value="Acyl_CoA_acyltransferase"/>
</dbReference>
<accession>A0A371XJW3</accession>
<keyword evidence="3" id="KW-1185">Reference proteome</keyword>
<protein>
    <submittedName>
        <fullName evidence="2">N-acetyltransferase</fullName>
    </submittedName>
</protein>
<dbReference type="PROSITE" id="PS51186">
    <property type="entry name" value="GNAT"/>
    <property type="match status" value="1"/>
</dbReference>
<comment type="caution">
    <text evidence="2">The sequence shown here is derived from an EMBL/GenBank/DDBJ whole genome shotgun (WGS) entry which is preliminary data.</text>
</comment>
<dbReference type="PANTHER" id="PTHR43792">
    <property type="entry name" value="GNAT FAMILY, PUTATIVE (AFU_ORTHOLOGUE AFUA_3G00765)-RELATED-RELATED"/>
    <property type="match status" value="1"/>
</dbReference>
<keyword evidence="2" id="KW-0808">Transferase</keyword>
<name>A0A371XJW3_9HYPH</name>
<evidence type="ECO:0000313" key="2">
    <source>
        <dbReference type="EMBL" id="RFC69334.1"/>
    </source>
</evidence>